<evidence type="ECO:0000313" key="2">
    <source>
        <dbReference type="EMBL" id="MDO6670996.1"/>
    </source>
</evidence>
<keyword evidence="1" id="KW-0812">Transmembrane</keyword>
<keyword evidence="1" id="KW-0472">Membrane</keyword>
<comment type="caution">
    <text evidence="2">The sequence shown here is derived from an EMBL/GenBank/DDBJ whole genome shotgun (WGS) entry which is preliminary data.</text>
</comment>
<dbReference type="Proteomes" id="UP001170481">
    <property type="component" value="Unassembled WGS sequence"/>
</dbReference>
<dbReference type="AlphaFoldDB" id="A0AAP4TXW7"/>
<proteinExistence type="predicted"/>
<sequence length="85" mass="9611">MEGHILFLAVTVPGALIVATVGLFFLGYHLLVPEALITSLSAQYIAIAREIRHATFVNKQISSRDYKLYLNQPDFTAMFLERDNR</sequence>
<name>A0AAP4TXW7_9GAMM</name>
<dbReference type="EMBL" id="JAUORK010000002">
    <property type="protein sequence ID" value="MDO6670996.1"/>
    <property type="molecule type" value="Genomic_DNA"/>
</dbReference>
<gene>
    <name evidence="2" type="ORF">Q4535_02580</name>
</gene>
<organism evidence="2 3">
    <name type="scientific">Cobetia amphilecti</name>
    <dbReference type="NCBI Taxonomy" id="1055104"/>
    <lineage>
        <taxon>Bacteria</taxon>
        <taxon>Pseudomonadati</taxon>
        <taxon>Pseudomonadota</taxon>
        <taxon>Gammaproteobacteria</taxon>
        <taxon>Oceanospirillales</taxon>
        <taxon>Halomonadaceae</taxon>
        <taxon>Cobetia</taxon>
    </lineage>
</organism>
<dbReference type="RefSeq" id="WP_303592831.1">
    <property type="nucleotide sequence ID" value="NZ_JAUORK010000002.1"/>
</dbReference>
<keyword evidence="1" id="KW-1133">Transmembrane helix</keyword>
<evidence type="ECO:0000256" key="1">
    <source>
        <dbReference type="SAM" id="Phobius"/>
    </source>
</evidence>
<protein>
    <submittedName>
        <fullName evidence="2">Uncharacterized protein</fullName>
    </submittedName>
</protein>
<reference evidence="2" key="1">
    <citation type="submission" date="2023-07" db="EMBL/GenBank/DDBJ databases">
        <title>Genome content predicts the carbon catabolic preferences of heterotrophic bacteria.</title>
        <authorList>
            <person name="Gralka M."/>
        </authorList>
    </citation>
    <scope>NUCLEOTIDE SEQUENCE</scope>
    <source>
        <strain evidence="2">C2R13</strain>
    </source>
</reference>
<evidence type="ECO:0000313" key="3">
    <source>
        <dbReference type="Proteomes" id="UP001170481"/>
    </source>
</evidence>
<feature type="transmembrane region" description="Helical" evidence="1">
    <location>
        <begin position="6"/>
        <end position="31"/>
    </location>
</feature>
<accession>A0AAP4TXW7</accession>